<sequence length="231" mass="25399">MVLFALLQSSYSHSTRTSGSQTPEVAVERKDPNRAVSGRCHNPCSLPMPVERDSCGNHQAKLETAVSAEHMKRPILLTANGRSWRSSDDEMVVDLTEPRLESFMQAYIGLGNKLPTPPRFPEPLALRTYVDDLAHLRLDQAVSTLGNGINNPLNEHSSEEALHHLTMPLAKGAISPSSHKWMGPPLPRLRSTTGACSMIPSSPLQELTRDNCWSPSRPFSTSPTRCRHSSG</sequence>
<protein>
    <submittedName>
        <fullName evidence="2">Uncharacterized protein</fullName>
    </submittedName>
</protein>
<evidence type="ECO:0000313" key="3">
    <source>
        <dbReference type="Proteomes" id="UP000287651"/>
    </source>
</evidence>
<comment type="caution">
    <text evidence="2">The sequence shown here is derived from an EMBL/GenBank/DDBJ whole genome shotgun (WGS) entry which is preliminary data.</text>
</comment>
<evidence type="ECO:0000313" key="2">
    <source>
        <dbReference type="EMBL" id="RRT78503.1"/>
    </source>
</evidence>
<dbReference type="AlphaFoldDB" id="A0A427AQM6"/>
<dbReference type="Proteomes" id="UP000287651">
    <property type="component" value="Unassembled WGS sequence"/>
</dbReference>
<proteinExistence type="predicted"/>
<reference evidence="2 3" key="1">
    <citation type="journal article" date="2014" name="Agronomy (Basel)">
        <title>A Draft Genome Sequence for Ensete ventricosum, the Drought-Tolerant Tree Against Hunger.</title>
        <authorList>
            <person name="Harrison J."/>
            <person name="Moore K.A."/>
            <person name="Paszkiewicz K."/>
            <person name="Jones T."/>
            <person name="Grant M."/>
            <person name="Ambacheew D."/>
            <person name="Muzemil S."/>
            <person name="Studholme D.J."/>
        </authorList>
    </citation>
    <scope>NUCLEOTIDE SEQUENCE [LARGE SCALE GENOMIC DNA]</scope>
</reference>
<feature type="region of interest" description="Disordered" evidence="1">
    <location>
        <begin position="210"/>
        <end position="231"/>
    </location>
</feature>
<feature type="compositionally biased region" description="Low complexity" evidence="1">
    <location>
        <begin position="214"/>
        <end position="224"/>
    </location>
</feature>
<dbReference type="EMBL" id="AMZH03001660">
    <property type="protein sequence ID" value="RRT78503.1"/>
    <property type="molecule type" value="Genomic_DNA"/>
</dbReference>
<accession>A0A427AQM6</accession>
<gene>
    <name evidence="2" type="ORF">B296_00009061</name>
</gene>
<evidence type="ECO:0000256" key="1">
    <source>
        <dbReference type="SAM" id="MobiDB-lite"/>
    </source>
</evidence>
<organism evidence="2 3">
    <name type="scientific">Ensete ventricosum</name>
    <name type="common">Abyssinian banana</name>
    <name type="synonym">Musa ensete</name>
    <dbReference type="NCBI Taxonomy" id="4639"/>
    <lineage>
        <taxon>Eukaryota</taxon>
        <taxon>Viridiplantae</taxon>
        <taxon>Streptophyta</taxon>
        <taxon>Embryophyta</taxon>
        <taxon>Tracheophyta</taxon>
        <taxon>Spermatophyta</taxon>
        <taxon>Magnoliopsida</taxon>
        <taxon>Liliopsida</taxon>
        <taxon>Zingiberales</taxon>
        <taxon>Musaceae</taxon>
        <taxon>Ensete</taxon>
    </lineage>
</organism>
<name>A0A427AQM6_ENSVE</name>